<proteinExistence type="predicted"/>
<dbReference type="InterPro" id="IPR000182">
    <property type="entry name" value="GNAT_dom"/>
</dbReference>
<evidence type="ECO:0000313" key="3">
    <source>
        <dbReference type="Proteomes" id="UP000184517"/>
    </source>
</evidence>
<dbReference type="GO" id="GO:0016747">
    <property type="term" value="F:acyltransferase activity, transferring groups other than amino-acyl groups"/>
    <property type="evidence" value="ECO:0007669"/>
    <property type="project" value="InterPro"/>
</dbReference>
<keyword evidence="3" id="KW-1185">Reference proteome</keyword>
<organism evidence="2 3">
    <name type="scientific">Marinomonas polaris DSM 16579</name>
    <dbReference type="NCBI Taxonomy" id="1122206"/>
    <lineage>
        <taxon>Bacteria</taxon>
        <taxon>Pseudomonadati</taxon>
        <taxon>Pseudomonadota</taxon>
        <taxon>Gammaproteobacteria</taxon>
        <taxon>Oceanospirillales</taxon>
        <taxon>Oceanospirillaceae</taxon>
        <taxon>Marinomonas</taxon>
    </lineage>
</organism>
<dbReference type="OrthoDB" id="7852312at2"/>
<dbReference type="Pfam" id="PF13302">
    <property type="entry name" value="Acetyltransf_3"/>
    <property type="match status" value="1"/>
</dbReference>
<dbReference type="AlphaFoldDB" id="A0A1M4ZPN9"/>
<dbReference type="InterPro" id="IPR016181">
    <property type="entry name" value="Acyl_CoA_acyltransferase"/>
</dbReference>
<accession>A0A1M4ZPN9</accession>
<name>A0A1M4ZPN9_9GAMM</name>
<dbReference type="STRING" id="1122206.SAMN02745753_01458"/>
<feature type="domain" description="N-acetyltransferase" evidence="1">
    <location>
        <begin position="9"/>
        <end position="172"/>
    </location>
</feature>
<dbReference type="PANTHER" id="PTHR43792">
    <property type="entry name" value="GNAT FAMILY, PUTATIVE (AFU_ORTHOLOGUE AFUA_3G00765)-RELATED-RELATED"/>
    <property type="match status" value="1"/>
</dbReference>
<protein>
    <submittedName>
        <fullName evidence="2">Ribosomal-protein-alanine N-acetyltransferase</fullName>
    </submittedName>
</protein>
<dbReference type="EMBL" id="FQVF01000006">
    <property type="protein sequence ID" value="SHF19772.1"/>
    <property type="molecule type" value="Genomic_DNA"/>
</dbReference>
<dbReference type="InterPro" id="IPR051531">
    <property type="entry name" value="N-acetyltransferase"/>
</dbReference>
<gene>
    <name evidence="2" type="ORF">SAMN02745753_01458</name>
</gene>
<reference evidence="3" key="1">
    <citation type="submission" date="2016-11" db="EMBL/GenBank/DDBJ databases">
        <authorList>
            <person name="Varghese N."/>
            <person name="Submissions S."/>
        </authorList>
    </citation>
    <scope>NUCLEOTIDE SEQUENCE [LARGE SCALE GENOMIC DNA]</scope>
    <source>
        <strain evidence="3">DSM 16579</strain>
    </source>
</reference>
<evidence type="ECO:0000313" key="2">
    <source>
        <dbReference type="EMBL" id="SHF19772.1"/>
    </source>
</evidence>
<dbReference type="PROSITE" id="PS51186">
    <property type="entry name" value="GNAT"/>
    <property type="match status" value="1"/>
</dbReference>
<evidence type="ECO:0000259" key="1">
    <source>
        <dbReference type="PROSITE" id="PS51186"/>
    </source>
</evidence>
<dbReference type="SUPFAM" id="SSF55729">
    <property type="entry name" value="Acyl-CoA N-acyltransferases (Nat)"/>
    <property type="match status" value="1"/>
</dbReference>
<sequence length="184" mass="21482">MRADMKKLLRIRQATEADLRCILLFEFRNRGWFSQFLPSQVLRQQTEIYFKRLLRSNLKHLQYLVYLPNDVLIGRFNGQILSNKSVEVSYRIAKNFTNLGIAKHALKHILVLWASKGITEVYAQVADHNKASIKVLLSCGFEINEIQKNAINLDPEIHDCLVFRWSFAEDLPYKVNQFDNIPVC</sequence>
<dbReference type="Gene3D" id="3.40.630.30">
    <property type="match status" value="1"/>
</dbReference>
<dbReference type="Proteomes" id="UP000184517">
    <property type="component" value="Unassembled WGS sequence"/>
</dbReference>
<keyword evidence="2" id="KW-0808">Transferase</keyword>